<keyword evidence="2" id="KW-0472">Membrane</keyword>
<dbReference type="Pfam" id="PF07690">
    <property type="entry name" value="MFS_1"/>
    <property type="match status" value="1"/>
</dbReference>
<keyword evidence="2" id="KW-0812">Transmembrane</keyword>
<dbReference type="GO" id="GO:0016020">
    <property type="term" value="C:membrane"/>
    <property type="evidence" value="ECO:0007669"/>
    <property type="project" value="UniProtKB-SubCell"/>
</dbReference>
<dbReference type="PANTHER" id="PTHR11360">
    <property type="entry name" value="MONOCARBOXYLATE TRANSPORTER"/>
    <property type="match status" value="1"/>
</dbReference>
<dbReference type="PANTHER" id="PTHR11360:SF303">
    <property type="entry name" value="MAJOR FACILITATOR SUPERFAMILY (MFS) PROFILE DOMAIN-CONTAINING PROTEIN"/>
    <property type="match status" value="1"/>
</dbReference>
<dbReference type="AlphaFoldDB" id="A0A8B7ZY81"/>
<dbReference type="RefSeq" id="XP_022109709.1">
    <property type="nucleotide sequence ID" value="XM_022254017.1"/>
</dbReference>
<keyword evidence="2" id="KW-1133">Transmembrane helix</keyword>
<accession>A0A8B7ZY81</accession>
<sequence>MTSPTGRKDVNSQDGGYGWFLTALAFLTGLIEIGTFKSFGVLLLPVQESLQCSVTTLGTAFAAAHTVGYVLMPIGNRLAKKLGSKPLVIGGGFTTFLCFVGACLASNIAQFSVFVIIWGVGVAVSYGPMIIAVLPYFPSKSAFAISLIGLGSGFGIMVYPPLTEFCVEVYGWRGTLLLFSAVNAQVCVFGAFIKPAPSSYAALASEDGSLRESASPNNDGNKLWKYWKVVFKGICQLLALDVLWYEPKFVIHAFVSSLIGVTYSAWMIYLVPHGVARGIDRHRAAFLSSAGGLGTVLGRVIQAVVMHLRCITAVQLDIFLAFISLFAFVLDPLVSGNYPGLLCLALVNGLCIPTMAVLFLLVAQEVLSEDLSVQGWGTLNLFFGVGELAGGGFAGIAYDATGSYDTSFLMLGGLSGVIFAVLFTERLLRLCRHG</sequence>
<dbReference type="RefSeq" id="XP_022109712.1">
    <property type="nucleotide sequence ID" value="XM_022254020.1"/>
</dbReference>
<dbReference type="KEGG" id="aplc:110989546"/>
<keyword evidence="4" id="KW-1185">Reference proteome</keyword>
<reference evidence="5 6" key="1">
    <citation type="submission" date="2025-04" db="UniProtKB">
        <authorList>
            <consortium name="RefSeq"/>
        </authorList>
    </citation>
    <scope>IDENTIFICATION</scope>
</reference>
<evidence type="ECO:0000256" key="1">
    <source>
        <dbReference type="ARBA" id="ARBA00004141"/>
    </source>
</evidence>
<dbReference type="Gene3D" id="1.20.1250.20">
    <property type="entry name" value="MFS general substrate transporter like domains"/>
    <property type="match status" value="1"/>
</dbReference>
<evidence type="ECO:0000313" key="9">
    <source>
        <dbReference type="RefSeq" id="XP_022109713.1"/>
    </source>
</evidence>
<feature type="domain" description="Major facilitator superfamily (MFS) profile" evidence="3">
    <location>
        <begin position="18"/>
        <end position="430"/>
    </location>
</feature>
<evidence type="ECO:0000313" key="5">
    <source>
        <dbReference type="RefSeq" id="XP_022109709.1"/>
    </source>
</evidence>
<evidence type="ECO:0000313" key="6">
    <source>
        <dbReference type="RefSeq" id="XP_022109710.1"/>
    </source>
</evidence>
<dbReference type="Proteomes" id="UP000694845">
    <property type="component" value="Unplaced"/>
</dbReference>
<dbReference type="RefSeq" id="XP_022109710.1">
    <property type="nucleotide sequence ID" value="XM_022254018.1"/>
</dbReference>
<feature type="transmembrane region" description="Helical" evidence="2">
    <location>
        <begin position="87"/>
        <end position="106"/>
    </location>
</feature>
<name>A0A8B7ZY81_ACAPL</name>
<evidence type="ECO:0000313" key="7">
    <source>
        <dbReference type="RefSeq" id="XP_022109711.1"/>
    </source>
</evidence>
<protein>
    <submittedName>
        <fullName evidence="5 6">Monocarboxylate transporter 13-like isoform X1</fullName>
    </submittedName>
</protein>
<feature type="transmembrane region" description="Helical" evidence="2">
    <location>
        <begin position="143"/>
        <end position="162"/>
    </location>
</feature>
<feature type="transmembrane region" description="Helical" evidence="2">
    <location>
        <begin position="20"/>
        <end position="44"/>
    </location>
</feature>
<feature type="transmembrane region" description="Helical" evidence="2">
    <location>
        <begin position="113"/>
        <end position="137"/>
    </location>
</feature>
<dbReference type="InterPro" id="IPR020846">
    <property type="entry name" value="MFS_dom"/>
</dbReference>
<evidence type="ECO:0000313" key="4">
    <source>
        <dbReference type="Proteomes" id="UP000694845"/>
    </source>
</evidence>
<dbReference type="InterPro" id="IPR036259">
    <property type="entry name" value="MFS_trans_sf"/>
</dbReference>
<feature type="transmembrane region" description="Helical" evidence="2">
    <location>
        <begin position="249"/>
        <end position="272"/>
    </location>
</feature>
<comment type="subcellular location">
    <subcellularLocation>
        <location evidence="1">Membrane</location>
        <topology evidence="1">Multi-pass membrane protein</topology>
    </subcellularLocation>
</comment>
<proteinExistence type="predicted"/>
<evidence type="ECO:0000256" key="2">
    <source>
        <dbReference type="SAM" id="Phobius"/>
    </source>
</evidence>
<feature type="transmembrane region" description="Helical" evidence="2">
    <location>
        <begin position="174"/>
        <end position="193"/>
    </location>
</feature>
<gene>
    <name evidence="5 6 7 8 9" type="primary">LOC110989546</name>
</gene>
<dbReference type="GO" id="GO:0008028">
    <property type="term" value="F:monocarboxylic acid transmembrane transporter activity"/>
    <property type="evidence" value="ECO:0007669"/>
    <property type="project" value="TreeGrafter"/>
</dbReference>
<dbReference type="GeneID" id="110989546"/>
<dbReference type="SUPFAM" id="SSF103473">
    <property type="entry name" value="MFS general substrate transporter"/>
    <property type="match status" value="1"/>
</dbReference>
<evidence type="ECO:0000259" key="3">
    <source>
        <dbReference type="PROSITE" id="PS50850"/>
    </source>
</evidence>
<feature type="transmembrane region" description="Helical" evidence="2">
    <location>
        <begin position="342"/>
        <end position="363"/>
    </location>
</feature>
<evidence type="ECO:0000313" key="8">
    <source>
        <dbReference type="RefSeq" id="XP_022109712.1"/>
    </source>
</evidence>
<dbReference type="OMA" id="QDGGYGW"/>
<dbReference type="InterPro" id="IPR050327">
    <property type="entry name" value="Proton-linked_MCT"/>
</dbReference>
<dbReference type="PROSITE" id="PS50850">
    <property type="entry name" value="MFS"/>
    <property type="match status" value="1"/>
</dbReference>
<organism evidence="4 6">
    <name type="scientific">Acanthaster planci</name>
    <name type="common">Crown-of-thorns starfish</name>
    <dbReference type="NCBI Taxonomy" id="133434"/>
    <lineage>
        <taxon>Eukaryota</taxon>
        <taxon>Metazoa</taxon>
        <taxon>Echinodermata</taxon>
        <taxon>Eleutherozoa</taxon>
        <taxon>Asterozoa</taxon>
        <taxon>Asteroidea</taxon>
        <taxon>Valvatacea</taxon>
        <taxon>Valvatida</taxon>
        <taxon>Acanthasteridae</taxon>
        <taxon>Acanthaster</taxon>
    </lineage>
</organism>
<feature type="transmembrane region" description="Helical" evidence="2">
    <location>
        <begin position="56"/>
        <end position="75"/>
    </location>
</feature>
<feature type="transmembrane region" description="Helical" evidence="2">
    <location>
        <begin position="311"/>
        <end position="330"/>
    </location>
</feature>
<dbReference type="RefSeq" id="XP_022109713.1">
    <property type="nucleotide sequence ID" value="XM_022254021.1"/>
</dbReference>
<dbReference type="RefSeq" id="XP_022109711.1">
    <property type="nucleotide sequence ID" value="XM_022254019.1"/>
</dbReference>
<feature type="transmembrane region" description="Helical" evidence="2">
    <location>
        <begin position="408"/>
        <end position="428"/>
    </location>
</feature>
<dbReference type="OrthoDB" id="6499973at2759"/>
<dbReference type="InterPro" id="IPR011701">
    <property type="entry name" value="MFS"/>
</dbReference>